<dbReference type="Proteomes" id="UP001152599">
    <property type="component" value="Unassembled WGS sequence"/>
</dbReference>
<accession>A0A9X4N2E9</accession>
<dbReference type="RefSeq" id="WP_304416904.1">
    <property type="nucleotide sequence ID" value="NZ_JANAIE010000003.1"/>
</dbReference>
<comment type="caution">
    <text evidence="1">The sequence shown here is derived from an EMBL/GenBank/DDBJ whole genome shotgun (WGS) entry which is preliminary data.</text>
</comment>
<reference evidence="1" key="1">
    <citation type="submission" date="2022-07" db="EMBL/GenBank/DDBJ databases">
        <title>Description and genome-wide analysis of Profundicola chukchiensis gen. nov., sp. nov., marine bacteria isolated from bottom sediments of the Chukchi Sea.</title>
        <authorList>
            <person name="Romanenko L."/>
            <person name="Otstavnykh N."/>
            <person name="Kurilenko V."/>
            <person name="Eremeev V."/>
            <person name="Velansky P."/>
            <person name="Mikhailov V."/>
            <person name="Isaeva M."/>
        </authorList>
    </citation>
    <scope>NUCLEOTIDE SEQUENCE</scope>
    <source>
        <strain evidence="1">KMM 9713</strain>
    </source>
</reference>
<dbReference type="AlphaFoldDB" id="A0A9X4N2E9"/>
<sequence>MKYAWFLFIITALVNIQCEPPKPRVLLEEEERVRRRAIRNIEDDINDAWMHRKYNYKDGEVLTEGNTYLAVYTEIYARSEKRTYPLTATLSIRNTSLTDSVFINKSEYYDTHGELIRTYFDRTIYVAPMETVEIIVGEDNEQGGSGGNFVFHWATRNPENKPMFEAVMISASGQQGISIMTQGIDIHD</sequence>
<protein>
    <submittedName>
        <fullName evidence="1">DUF3124 domain-containing protein</fullName>
    </submittedName>
</protein>
<dbReference type="EMBL" id="JANCMU010000001">
    <property type="protein sequence ID" value="MDG4945444.1"/>
    <property type="molecule type" value="Genomic_DNA"/>
</dbReference>
<evidence type="ECO:0000313" key="1">
    <source>
        <dbReference type="EMBL" id="MDG4945444.1"/>
    </source>
</evidence>
<evidence type="ECO:0000313" key="2">
    <source>
        <dbReference type="Proteomes" id="UP001152599"/>
    </source>
</evidence>
<gene>
    <name evidence="1" type="ORF">NMK71_03375</name>
</gene>
<proteinExistence type="predicted"/>
<keyword evidence="2" id="KW-1185">Reference proteome</keyword>
<organism evidence="1 2">
    <name type="scientific">Profundicola chukchiensis</name>
    <dbReference type="NCBI Taxonomy" id="2961959"/>
    <lineage>
        <taxon>Bacteria</taxon>
        <taxon>Pseudomonadati</taxon>
        <taxon>Bacteroidota</taxon>
        <taxon>Flavobacteriia</taxon>
        <taxon>Flavobacteriales</taxon>
        <taxon>Weeksellaceae</taxon>
        <taxon>Profundicola</taxon>
    </lineage>
</organism>
<dbReference type="Pfam" id="PF11322">
    <property type="entry name" value="DUF3124"/>
    <property type="match status" value="1"/>
</dbReference>
<dbReference type="InterPro" id="IPR021471">
    <property type="entry name" value="DUF3124"/>
</dbReference>
<name>A0A9X4N2E9_9FLAO</name>